<name>A0A6P0G9Q8_9ACTN</name>
<evidence type="ECO:0000256" key="4">
    <source>
        <dbReference type="ARBA" id="ARBA00023002"/>
    </source>
</evidence>
<dbReference type="InterPro" id="IPR002397">
    <property type="entry name" value="Cyt_P450_B"/>
</dbReference>
<evidence type="ECO:0000256" key="1">
    <source>
        <dbReference type="ARBA" id="ARBA00010617"/>
    </source>
</evidence>
<keyword evidence="5 7" id="KW-0408">Iron</keyword>
<dbReference type="RefSeq" id="WP_163474650.1">
    <property type="nucleotide sequence ID" value="NZ_JAAGWE010000001.1"/>
</dbReference>
<comment type="caution">
    <text evidence="8">The sequence shown here is derived from an EMBL/GenBank/DDBJ whole genome shotgun (WGS) entry which is preliminary data.</text>
</comment>
<proteinExistence type="inferred from homology"/>
<dbReference type="GO" id="GO:0016705">
    <property type="term" value="F:oxidoreductase activity, acting on paired donors, with incorporation or reduction of molecular oxygen"/>
    <property type="evidence" value="ECO:0007669"/>
    <property type="project" value="InterPro"/>
</dbReference>
<dbReference type="AlphaFoldDB" id="A0A6P0G9Q8"/>
<reference evidence="8 9" key="1">
    <citation type="submission" date="2019-12" db="EMBL/GenBank/DDBJ databases">
        <title>WGS of CPCC 203550 I12A-02606.</title>
        <authorList>
            <person name="Jiang Z."/>
        </authorList>
    </citation>
    <scope>NUCLEOTIDE SEQUENCE [LARGE SCALE GENOMIC DNA]</scope>
    <source>
        <strain evidence="8 9">I12A-02606</strain>
    </source>
</reference>
<keyword evidence="6 7" id="KW-0503">Monooxygenase</keyword>
<evidence type="ECO:0000256" key="5">
    <source>
        <dbReference type="ARBA" id="ARBA00023004"/>
    </source>
</evidence>
<evidence type="ECO:0000313" key="8">
    <source>
        <dbReference type="EMBL" id="NEM04434.1"/>
    </source>
</evidence>
<dbReference type="InterPro" id="IPR017972">
    <property type="entry name" value="Cyt_P450_CS"/>
</dbReference>
<dbReference type="Proteomes" id="UP000471126">
    <property type="component" value="Unassembled WGS sequence"/>
</dbReference>
<evidence type="ECO:0000313" key="9">
    <source>
        <dbReference type="Proteomes" id="UP000471126"/>
    </source>
</evidence>
<gene>
    <name evidence="8" type="ORF">GCU54_00110</name>
</gene>
<dbReference type="SUPFAM" id="SSF48264">
    <property type="entry name" value="Cytochrome P450"/>
    <property type="match status" value="1"/>
</dbReference>
<comment type="similarity">
    <text evidence="1 7">Belongs to the cytochrome P450 family.</text>
</comment>
<dbReference type="FunFam" id="1.10.630.10:FF:000018">
    <property type="entry name" value="Cytochrome P450 monooxygenase"/>
    <property type="match status" value="1"/>
</dbReference>
<keyword evidence="2 7" id="KW-0349">Heme</keyword>
<dbReference type="InterPro" id="IPR036396">
    <property type="entry name" value="Cyt_P450_sf"/>
</dbReference>
<dbReference type="GO" id="GO:0020037">
    <property type="term" value="F:heme binding"/>
    <property type="evidence" value="ECO:0007669"/>
    <property type="project" value="InterPro"/>
</dbReference>
<keyword evidence="3 7" id="KW-0479">Metal-binding</keyword>
<organism evidence="8 9">
    <name type="scientific">Geodermatophilus normandii</name>
    <dbReference type="NCBI Taxonomy" id="1137989"/>
    <lineage>
        <taxon>Bacteria</taxon>
        <taxon>Bacillati</taxon>
        <taxon>Actinomycetota</taxon>
        <taxon>Actinomycetes</taxon>
        <taxon>Geodermatophilales</taxon>
        <taxon>Geodermatophilaceae</taxon>
        <taxon>Geodermatophilus</taxon>
    </lineage>
</organism>
<dbReference type="PRINTS" id="PR00359">
    <property type="entry name" value="BP450"/>
</dbReference>
<dbReference type="PRINTS" id="PR00385">
    <property type="entry name" value="P450"/>
</dbReference>
<evidence type="ECO:0000256" key="6">
    <source>
        <dbReference type="ARBA" id="ARBA00023033"/>
    </source>
</evidence>
<evidence type="ECO:0000256" key="2">
    <source>
        <dbReference type="ARBA" id="ARBA00022617"/>
    </source>
</evidence>
<dbReference type="GO" id="GO:0005506">
    <property type="term" value="F:iron ion binding"/>
    <property type="evidence" value="ECO:0007669"/>
    <property type="project" value="InterPro"/>
</dbReference>
<dbReference type="PANTHER" id="PTHR46696">
    <property type="entry name" value="P450, PUTATIVE (EUROFUNG)-RELATED"/>
    <property type="match status" value="1"/>
</dbReference>
<dbReference type="InterPro" id="IPR001128">
    <property type="entry name" value="Cyt_P450"/>
</dbReference>
<accession>A0A6P0G9Q8</accession>
<dbReference type="Gene3D" id="1.10.630.10">
    <property type="entry name" value="Cytochrome P450"/>
    <property type="match status" value="1"/>
</dbReference>
<evidence type="ECO:0000256" key="7">
    <source>
        <dbReference type="RuleBase" id="RU000461"/>
    </source>
</evidence>
<dbReference type="Pfam" id="PF00067">
    <property type="entry name" value="p450"/>
    <property type="match status" value="1"/>
</dbReference>
<protein>
    <submittedName>
        <fullName evidence="8">Cytochrome P450</fullName>
    </submittedName>
</protein>
<sequence length="442" mass="47146">MSAPPAVRTPPSARSRGRSWLGRLALRRIRRRGLDPSRLTFLPPAARVPLQRVGVDPVPRLAELRVNRPVHRLDLPFDLSVYLVTGAAEARAVLADSAGFSTDVRHLFSGTGPATADDVGGLGPTDPPQHTRLRGLVAPDFTRARMQRLEPAVEETVARALDELAAAGSPADLVRHVAMPVPMTTICALLGLDRPDEQVVSRLGTRRFDATGGTAGTFGAVSAQRRLLFDAVAAQRRAPGDGLIGRIIRSEGDAVSDAEIAGLADGIVTGGFETTASMIALGTLVLLGDPAAAAQVRDGSRRDVERVVDELLRLLSVVQVAFPRFAREDRDLFGTRLRAGDVVLVSLSGADRDPAWAGAHPDRLDPARSTRGGHLAFGHGIHRCVGAELARLELRIVLPALLRRFPDLALAVPPDRLAFRRLAFVFGVDALPVTFRGSAGTP</sequence>
<evidence type="ECO:0000256" key="3">
    <source>
        <dbReference type="ARBA" id="ARBA00022723"/>
    </source>
</evidence>
<dbReference type="PROSITE" id="PS00086">
    <property type="entry name" value="CYTOCHROME_P450"/>
    <property type="match status" value="1"/>
</dbReference>
<dbReference type="PANTHER" id="PTHR46696:SF6">
    <property type="entry name" value="P450, PUTATIVE (EUROFUNG)-RELATED"/>
    <property type="match status" value="1"/>
</dbReference>
<dbReference type="GO" id="GO:0004497">
    <property type="term" value="F:monooxygenase activity"/>
    <property type="evidence" value="ECO:0007669"/>
    <property type="project" value="UniProtKB-KW"/>
</dbReference>
<keyword evidence="4 7" id="KW-0560">Oxidoreductase</keyword>
<dbReference type="EMBL" id="JAAGWE010000001">
    <property type="protein sequence ID" value="NEM04434.1"/>
    <property type="molecule type" value="Genomic_DNA"/>
</dbReference>